<dbReference type="GO" id="GO:0010343">
    <property type="term" value="P:singlet oxygen-mediated programmed cell death"/>
    <property type="evidence" value="ECO:0007669"/>
    <property type="project" value="InterPro"/>
</dbReference>
<proteinExistence type="predicted"/>
<name>A0A166GPF3_DAUCS</name>
<dbReference type="PANTHER" id="PTHR33917">
    <property type="entry name" value="PROTEIN EXECUTER 1, CHLOROPLASTIC"/>
    <property type="match status" value="1"/>
</dbReference>
<gene>
    <name evidence="1" type="ORF">DCAR_0101854</name>
</gene>
<dbReference type="EMBL" id="CP093343">
    <property type="protein sequence ID" value="WOG82688.1"/>
    <property type="molecule type" value="Genomic_DNA"/>
</dbReference>
<dbReference type="Proteomes" id="UP000077755">
    <property type="component" value="Chromosome 1"/>
</dbReference>
<dbReference type="AlphaFoldDB" id="A0A166GPF3"/>
<evidence type="ECO:0000313" key="1">
    <source>
        <dbReference type="EMBL" id="WOG82688.1"/>
    </source>
</evidence>
<protein>
    <submittedName>
        <fullName evidence="1">Uncharacterized protein</fullName>
    </submittedName>
</protein>
<sequence>MMSHIVRKKLLSSATSSSSLLTRISPIIPNFTRSASRKLVHSRFFTSRCINHDPKSELAIYIKHKKACHHSLGSLEGKRIDIGVFPLTAAGSKANHDQWINTMKKFEAASGKYIDKEAAKNFVAEHLSNQQVVRDVGTDVAVDSLEEKTVVYNIFAVGDIEDKVTRTLDNKVLRVPGTLERKDCFSFCLTLDKGKDQHFSDDNREVYRTTDLNSLHLADCIGRGIPIKEDHWFSLLVSRAKNQQPLLSRLTTFNRIDVPASSDPLNGMYIGSNGYLATEVIQLKKLFGPWHKVDGIKEVSEPELCEYVEAVNLTGDIDMPAVVSLNLQVAFQAKIGEKYKLYPGIILEEKYGAVARYKGKGRLSGFQNFKLVDVDVLILGEESIKNILAEYGIYEGAAGDKATEATSHVFFRREFTKA</sequence>
<dbReference type="GO" id="GO:0042651">
    <property type="term" value="C:thylakoid membrane"/>
    <property type="evidence" value="ECO:0007669"/>
    <property type="project" value="TreeGrafter"/>
</dbReference>
<reference evidence="1" key="1">
    <citation type="journal article" date="2016" name="Nat. Genet.">
        <title>A high-quality carrot genome assembly provides new insights into carotenoid accumulation and asterid genome evolution.</title>
        <authorList>
            <person name="Iorizzo M."/>
            <person name="Ellison S."/>
            <person name="Senalik D."/>
            <person name="Zeng P."/>
            <person name="Satapoomin P."/>
            <person name="Huang J."/>
            <person name="Bowman M."/>
            <person name="Iovene M."/>
            <person name="Sanseverino W."/>
            <person name="Cavagnaro P."/>
            <person name="Yildiz M."/>
            <person name="Macko-Podgorni A."/>
            <person name="Moranska E."/>
            <person name="Grzebelus E."/>
            <person name="Grzebelus D."/>
            <person name="Ashrafi H."/>
            <person name="Zheng Z."/>
            <person name="Cheng S."/>
            <person name="Spooner D."/>
            <person name="Van Deynze A."/>
            <person name="Simon P."/>
        </authorList>
    </citation>
    <scope>NUCLEOTIDE SEQUENCE</scope>
    <source>
        <tissue evidence="1">Leaf</tissue>
    </source>
</reference>
<dbReference type="Gramene" id="KZN09192">
    <property type="protein sequence ID" value="KZN09192"/>
    <property type="gene ID" value="DCAR_001848"/>
</dbReference>
<dbReference type="PANTHER" id="PTHR33917:SF3">
    <property type="entry name" value="PROTEIN EXECUTER 1, CHLOROPLASTIC"/>
    <property type="match status" value="1"/>
</dbReference>
<dbReference type="Pfam" id="PF12014">
    <property type="entry name" value="Cyclin_D1_bind"/>
    <property type="match status" value="1"/>
</dbReference>
<keyword evidence="2" id="KW-1185">Reference proteome</keyword>
<reference evidence="1" key="2">
    <citation type="submission" date="2022-03" db="EMBL/GenBank/DDBJ databases">
        <title>Draft title - Genomic analysis of global carrot germplasm unveils the trajectory of domestication and the origin of high carotenoid orange carrot.</title>
        <authorList>
            <person name="Iorizzo M."/>
            <person name="Ellison S."/>
            <person name="Senalik D."/>
            <person name="Macko-Podgorni A."/>
            <person name="Grzebelus D."/>
            <person name="Bostan H."/>
            <person name="Rolling W."/>
            <person name="Curaba J."/>
            <person name="Simon P."/>
        </authorList>
    </citation>
    <scope>NUCLEOTIDE SEQUENCE</scope>
    <source>
        <tissue evidence="1">Leaf</tissue>
    </source>
</reference>
<accession>A0A166GPF3</accession>
<dbReference type="InterPro" id="IPR044680">
    <property type="entry name" value="EX1/2"/>
</dbReference>
<organism evidence="1 2">
    <name type="scientific">Daucus carota subsp. sativus</name>
    <name type="common">Carrot</name>
    <dbReference type="NCBI Taxonomy" id="79200"/>
    <lineage>
        <taxon>Eukaryota</taxon>
        <taxon>Viridiplantae</taxon>
        <taxon>Streptophyta</taxon>
        <taxon>Embryophyta</taxon>
        <taxon>Tracheophyta</taxon>
        <taxon>Spermatophyta</taxon>
        <taxon>Magnoliopsida</taxon>
        <taxon>eudicotyledons</taxon>
        <taxon>Gunneridae</taxon>
        <taxon>Pentapetalae</taxon>
        <taxon>asterids</taxon>
        <taxon>campanulids</taxon>
        <taxon>Apiales</taxon>
        <taxon>Apiaceae</taxon>
        <taxon>Apioideae</taxon>
        <taxon>Scandiceae</taxon>
        <taxon>Daucinae</taxon>
        <taxon>Daucus</taxon>
        <taxon>Daucus sect. Daucus</taxon>
    </lineage>
</organism>
<evidence type="ECO:0000313" key="2">
    <source>
        <dbReference type="Proteomes" id="UP000077755"/>
    </source>
</evidence>